<dbReference type="InterPro" id="IPR003594">
    <property type="entry name" value="HATPase_dom"/>
</dbReference>
<dbReference type="InterPro" id="IPR005467">
    <property type="entry name" value="His_kinase_dom"/>
</dbReference>
<dbReference type="EMBL" id="JAOQIO010000069">
    <property type="protein sequence ID" value="MCU6793895.1"/>
    <property type="molecule type" value="Genomic_DNA"/>
</dbReference>
<dbReference type="InterPro" id="IPR036890">
    <property type="entry name" value="HATPase_C_sf"/>
</dbReference>
<dbReference type="SMART" id="SM00448">
    <property type="entry name" value="REC"/>
    <property type="match status" value="1"/>
</dbReference>
<evidence type="ECO:0000313" key="14">
    <source>
        <dbReference type="Proteomes" id="UP001652445"/>
    </source>
</evidence>
<dbReference type="CDD" id="cd17574">
    <property type="entry name" value="REC_OmpR"/>
    <property type="match status" value="1"/>
</dbReference>
<dbReference type="SUPFAM" id="SSF49785">
    <property type="entry name" value="Galactose-binding domain-like"/>
    <property type="match status" value="1"/>
</dbReference>
<feature type="transmembrane region" description="Helical" evidence="10">
    <location>
        <begin position="360"/>
        <end position="378"/>
    </location>
</feature>
<dbReference type="Gene3D" id="1.10.287.130">
    <property type="match status" value="1"/>
</dbReference>
<evidence type="ECO:0000313" key="13">
    <source>
        <dbReference type="EMBL" id="MCU6793895.1"/>
    </source>
</evidence>
<evidence type="ECO:0000256" key="6">
    <source>
        <dbReference type="ARBA" id="ARBA00022777"/>
    </source>
</evidence>
<dbReference type="GO" id="GO:0005524">
    <property type="term" value="F:ATP binding"/>
    <property type="evidence" value="ECO:0007669"/>
    <property type="project" value="UniProtKB-KW"/>
</dbReference>
<dbReference type="InterPro" id="IPR036097">
    <property type="entry name" value="HisK_dim/P_sf"/>
</dbReference>
<dbReference type="SMART" id="SM00388">
    <property type="entry name" value="HisKA"/>
    <property type="match status" value="1"/>
</dbReference>
<feature type="transmembrane region" description="Helical" evidence="10">
    <location>
        <begin position="331"/>
        <end position="354"/>
    </location>
</feature>
<dbReference type="InterPro" id="IPR004358">
    <property type="entry name" value="Sig_transdc_His_kin-like_C"/>
</dbReference>
<dbReference type="Gene3D" id="3.40.50.2300">
    <property type="match status" value="1"/>
</dbReference>
<evidence type="ECO:0000256" key="8">
    <source>
        <dbReference type="ARBA" id="ARBA00023012"/>
    </source>
</evidence>
<gene>
    <name evidence="13" type="ORF">OB236_17470</name>
</gene>
<dbReference type="InterPro" id="IPR010559">
    <property type="entry name" value="Sig_transdc_His_kin_internal"/>
</dbReference>
<dbReference type="PROSITE" id="PS50110">
    <property type="entry name" value="RESPONSE_REGULATORY"/>
    <property type="match status" value="1"/>
</dbReference>
<dbReference type="PANTHER" id="PTHR43047:SF72">
    <property type="entry name" value="OSMOSENSING HISTIDINE PROTEIN KINASE SLN1"/>
    <property type="match status" value="1"/>
</dbReference>
<evidence type="ECO:0000256" key="5">
    <source>
        <dbReference type="ARBA" id="ARBA00022741"/>
    </source>
</evidence>
<dbReference type="SUPFAM" id="SSF55874">
    <property type="entry name" value="ATPase domain of HSP90 chaperone/DNA topoisomerase II/histidine kinase"/>
    <property type="match status" value="2"/>
</dbReference>
<dbReference type="Pfam" id="PF00072">
    <property type="entry name" value="Response_reg"/>
    <property type="match status" value="1"/>
</dbReference>
<comment type="caution">
    <text evidence="13">The sequence shown here is derived from an EMBL/GenBank/DDBJ whole genome shotgun (WGS) entry which is preliminary data.</text>
</comment>
<feature type="transmembrane region" description="Helical" evidence="10">
    <location>
        <begin position="276"/>
        <end position="292"/>
    </location>
</feature>
<keyword evidence="10" id="KW-0812">Transmembrane</keyword>
<dbReference type="CDD" id="cd00082">
    <property type="entry name" value="HisKA"/>
    <property type="match status" value="1"/>
</dbReference>
<feature type="domain" description="Histidine kinase" evidence="11">
    <location>
        <begin position="842"/>
        <end position="1029"/>
    </location>
</feature>
<evidence type="ECO:0000256" key="1">
    <source>
        <dbReference type="ARBA" id="ARBA00000085"/>
    </source>
</evidence>
<feature type="transmembrane region" description="Helical" evidence="10">
    <location>
        <begin position="6"/>
        <end position="27"/>
    </location>
</feature>
<feature type="domain" description="Response regulatory" evidence="12">
    <location>
        <begin position="705"/>
        <end position="821"/>
    </location>
</feature>
<dbReference type="Pfam" id="PF02518">
    <property type="entry name" value="HATPase_c"/>
    <property type="match status" value="2"/>
</dbReference>
<dbReference type="EC" id="2.7.13.3" evidence="2"/>
<name>A0ABT2UGY0_9BACL</name>
<evidence type="ECO:0000256" key="3">
    <source>
        <dbReference type="ARBA" id="ARBA00022553"/>
    </source>
</evidence>
<organism evidence="13 14">
    <name type="scientific">Paenibacillus baimaensis</name>
    <dbReference type="NCBI Taxonomy" id="2982185"/>
    <lineage>
        <taxon>Bacteria</taxon>
        <taxon>Bacillati</taxon>
        <taxon>Bacillota</taxon>
        <taxon>Bacilli</taxon>
        <taxon>Bacillales</taxon>
        <taxon>Paenibacillaceae</taxon>
        <taxon>Paenibacillus</taxon>
    </lineage>
</organism>
<dbReference type="InterPro" id="IPR001789">
    <property type="entry name" value="Sig_transdc_resp-reg_receiver"/>
</dbReference>
<keyword evidence="3 9" id="KW-0597">Phosphoprotein</keyword>
<sequence length="1029" mass="116347">MSKTKILILIGIFLIVLTGLRLTWFVYHMTPEHPQVTAGVLDLRDWDLPSEHTISLNGQWEFYPNLLLHPNSIHAQPSSKERGFIQVPSSWDNNPQFDLDTSFNYGTYRLRILTNHTIDQSYGIRIPKIQTASQLFVNGRLLGSAGHPAENPDAYMAVDIPYSVFFTPDTSEIEVVIQVSNASRFGPGGIVQPIRFGFQPAINHETLFTMSMQLLLCVFLLLHAVYAILLYFIGSRQKALIYFALLNLFTILSVVIDDDRLLLIWMPIQQDWSLKIFFIAYIGLTAFLVQFMKYLFPDYTKMKVFVWFPYFCSLYSLFIVCANTEAITKTLFLLAVILLLSNLIVPGILLRAVIKGDNDAIFLLLGAVGITANIVWGITRNAGSIEMTYYPFDLIFNFLGFAIYWFKRSFRNSIEIVKLADKLKKVDKLKDDFLANTSHELRNPLHGIINIAQTVLDSDGKAMNDTNTRNMELLINVGRRMTFLLNDLLDLNRLEENKIHLQRTRIDLHSVASGVVDMLQFMTEGKPIQLILNIPEPFPSVYADENRLIQILFNLVHNAIKYTNEGYVTITAHVEAGMASIHIADTGTGMDEEVRLRIFQRYEQGDSSITAVGGGLGLGLNICKQLVELHGGNIHVSTTSSQGSIFTFTLPLFDPVEHQEAILREHPAPTSVYEASEVISETAVASEISQHSPEPIAVGTGIRQRILAVDDDPLNLKILQSMLEIENYDIVTLTSGKEAIARVVSEHWDLVITDIMMPHMSGYELSRLIRERFSLSELPILLLTARSRSEDIYTGFHAGANDYVIKPMDALELKSRVRALTDLKKSIGEQLRVEAAWLHAQIKPHFLFNTLNSISALGDLDMERMRLLLEVFGTYMRSSFSLQNLEREVTLDNEIELVRSYLYIEKERFDERLQVVWELQQHLHAKLPPLSIQTLVENALNHGILQRANGGTVRIRIRPAADHIEISIMDNGVGMDEQKLRGLLDGRHDKKSGIGLFNTDQRLKQLYGAGLQIQSTVDQGTTVSFKIPK</sequence>
<dbReference type="Pfam" id="PF00512">
    <property type="entry name" value="HisKA"/>
    <property type="match status" value="1"/>
</dbReference>
<dbReference type="PRINTS" id="PR00344">
    <property type="entry name" value="BCTRLSENSOR"/>
</dbReference>
<dbReference type="InterPro" id="IPR008979">
    <property type="entry name" value="Galactose-bd-like_sf"/>
</dbReference>
<dbReference type="PANTHER" id="PTHR43047">
    <property type="entry name" value="TWO-COMPONENT HISTIDINE PROTEIN KINASE"/>
    <property type="match status" value="1"/>
</dbReference>
<dbReference type="Gene3D" id="2.60.120.260">
    <property type="entry name" value="Galactose-binding domain-like"/>
    <property type="match status" value="1"/>
</dbReference>
<dbReference type="InterPro" id="IPR003661">
    <property type="entry name" value="HisK_dim/P_dom"/>
</dbReference>
<evidence type="ECO:0000256" key="10">
    <source>
        <dbReference type="SAM" id="Phobius"/>
    </source>
</evidence>
<keyword evidence="4" id="KW-0808">Transferase</keyword>
<feature type="transmembrane region" description="Helical" evidence="10">
    <location>
        <begin position="214"/>
        <end position="233"/>
    </location>
</feature>
<evidence type="ECO:0000259" key="12">
    <source>
        <dbReference type="PROSITE" id="PS50110"/>
    </source>
</evidence>
<feature type="modified residue" description="4-aspartylphosphate" evidence="9">
    <location>
        <position position="754"/>
    </location>
</feature>
<accession>A0ABT2UGY0</accession>
<keyword evidence="14" id="KW-1185">Reference proteome</keyword>
<reference evidence="13 14" key="1">
    <citation type="submission" date="2022-09" db="EMBL/GenBank/DDBJ databases">
        <authorList>
            <person name="Han X.L."/>
            <person name="Wang Q."/>
            <person name="Lu T."/>
        </authorList>
    </citation>
    <scope>NUCLEOTIDE SEQUENCE [LARGE SCALE GENOMIC DNA]</scope>
    <source>
        <strain evidence="13 14">WQ 127069</strain>
    </source>
</reference>
<evidence type="ECO:0000259" key="11">
    <source>
        <dbReference type="PROSITE" id="PS50109"/>
    </source>
</evidence>
<dbReference type="SUPFAM" id="SSF47384">
    <property type="entry name" value="Homodimeric domain of signal transducing histidine kinase"/>
    <property type="match status" value="1"/>
</dbReference>
<keyword evidence="6" id="KW-0418">Kinase</keyword>
<keyword evidence="8" id="KW-0902">Two-component regulatory system</keyword>
<dbReference type="PROSITE" id="PS50109">
    <property type="entry name" value="HIS_KIN"/>
    <property type="match status" value="2"/>
</dbReference>
<dbReference type="InterPro" id="IPR011006">
    <property type="entry name" value="CheY-like_superfamily"/>
</dbReference>
<feature type="transmembrane region" description="Helical" evidence="10">
    <location>
        <begin position="239"/>
        <end position="256"/>
    </location>
</feature>
<dbReference type="Proteomes" id="UP001652445">
    <property type="component" value="Unassembled WGS sequence"/>
</dbReference>
<keyword evidence="7 13" id="KW-0067">ATP-binding</keyword>
<feature type="transmembrane region" description="Helical" evidence="10">
    <location>
        <begin position="304"/>
        <end position="324"/>
    </location>
</feature>
<dbReference type="SUPFAM" id="SSF52172">
    <property type="entry name" value="CheY-like"/>
    <property type="match status" value="1"/>
</dbReference>
<proteinExistence type="predicted"/>
<evidence type="ECO:0000256" key="9">
    <source>
        <dbReference type="PROSITE-ProRule" id="PRU00169"/>
    </source>
</evidence>
<evidence type="ECO:0000256" key="2">
    <source>
        <dbReference type="ARBA" id="ARBA00012438"/>
    </source>
</evidence>
<evidence type="ECO:0000256" key="4">
    <source>
        <dbReference type="ARBA" id="ARBA00022679"/>
    </source>
</evidence>
<comment type="catalytic activity">
    <reaction evidence="1">
        <text>ATP + protein L-histidine = ADP + protein N-phospho-L-histidine.</text>
        <dbReference type="EC" id="2.7.13.3"/>
    </reaction>
</comment>
<keyword evidence="10" id="KW-1133">Transmembrane helix</keyword>
<dbReference type="Gene3D" id="3.30.565.10">
    <property type="entry name" value="Histidine kinase-like ATPase, C-terminal domain"/>
    <property type="match status" value="2"/>
</dbReference>
<dbReference type="SMART" id="SM00387">
    <property type="entry name" value="HATPase_c"/>
    <property type="match status" value="2"/>
</dbReference>
<dbReference type="InterPro" id="IPR011623">
    <property type="entry name" value="7TMR_DISM_rcpt_extracell_dom1"/>
</dbReference>
<feature type="domain" description="Histidine kinase" evidence="11">
    <location>
        <begin position="436"/>
        <end position="654"/>
    </location>
</feature>
<evidence type="ECO:0000256" key="7">
    <source>
        <dbReference type="ARBA" id="ARBA00022840"/>
    </source>
</evidence>
<dbReference type="Pfam" id="PF07695">
    <property type="entry name" value="7TMR-DISM_7TM"/>
    <property type="match status" value="1"/>
</dbReference>
<dbReference type="Pfam" id="PF06580">
    <property type="entry name" value="His_kinase"/>
    <property type="match status" value="1"/>
</dbReference>
<protein>
    <recommendedName>
        <fullName evidence="2">histidine kinase</fullName>
        <ecNumber evidence="2">2.7.13.3</ecNumber>
    </recommendedName>
</protein>
<keyword evidence="5" id="KW-0547">Nucleotide-binding</keyword>
<keyword evidence="10" id="KW-0472">Membrane</keyword>